<proteinExistence type="predicted"/>
<dbReference type="AlphaFoldDB" id="A0A1I8F389"/>
<accession>A0A1I8F389</accession>
<dbReference type="WBParaSite" id="maker-unitig_17889-snap-gene-0.2-mRNA-1">
    <property type="protein sequence ID" value="maker-unitig_17889-snap-gene-0.2-mRNA-1"/>
    <property type="gene ID" value="maker-unitig_17889-snap-gene-0.2"/>
</dbReference>
<evidence type="ECO:0000313" key="3">
    <source>
        <dbReference type="WBParaSite" id="maker-unitig_17889-snap-gene-0.2-mRNA-1"/>
    </source>
</evidence>
<evidence type="ECO:0000256" key="1">
    <source>
        <dbReference type="SAM" id="MobiDB-lite"/>
    </source>
</evidence>
<name>A0A1I8F389_9PLAT</name>
<evidence type="ECO:0000313" key="2">
    <source>
        <dbReference type="Proteomes" id="UP000095280"/>
    </source>
</evidence>
<dbReference type="Proteomes" id="UP000095280">
    <property type="component" value="Unplaced"/>
</dbReference>
<protein>
    <submittedName>
        <fullName evidence="3">Uncharacterized protein</fullName>
    </submittedName>
</protein>
<keyword evidence="2" id="KW-1185">Reference proteome</keyword>
<feature type="region of interest" description="Disordered" evidence="1">
    <location>
        <begin position="43"/>
        <end position="66"/>
    </location>
</feature>
<feature type="compositionally biased region" description="Basic and acidic residues" evidence="1">
    <location>
        <begin position="56"/>
        <end position="66"/>
    </location>
</feature>
<organism evidence="2 3">
    <name type="scientific">Macrostomum lignano</name>
    <dbReference type="NCBI Taxonomy" id="282301"/>
    <lineage>
        <taxon>Eukaryota</taxon>
        <taxon>Metazoa</taxon>
        <taxon>Spiralia</taxon>
        <taxon>Lophotrochozoa</taxon>
        <taxon>Platyhelminthes</taxon>
        <taxon>Rhabditophora</taxon>
        <taxon>Macrostomorpha</taxon>
        <taxon>Macrostomida</taxon>
        <taxon>Macrostomidae</taxon>
        <taxon>Macrostomum</taxon>
    </lineage>
</organism>
<sequence>MLNLIADHLKIQLHGAAGQGQQLWRGQWHGLPGQRHLEWNDRRADKSRGGLGGGLADHHLRARESD</sequence>
<reference evidence="3" key="1">
    <citation type="submission" date="2016-11" db="UniProtKB">
        <authorList>
            <consortium name="WormBaseParasite"/>
        </authorList>
    </citation>
    <scope>IDENTIFICATION</scope>
</reference>